<keyword evidence="14" id="KW-1185">Reference proteome</keyword>
<dbReference type="CDD" id="cd18603">
    <property type="entry name" value="ABC_6TM_MRP1_2_3_6_D2_like"/>
    <property type="match status" value="1"/>
</dbReference>
<evidence type="ECO:0000256" key="8">
    <source>
        <dbReference type="ARBA" id="ARBA00023136"/>
    </source>
</evidence>
<keyword evidence="6" id="KW-0067">ATP-binding</keyword>
<dbReference type="InterPro" id="IPR017871">
    <property type="entry name" value="ABC_transporter-like_CS"/>
</dbReference>
<feature type="transmembrane region" description="Helical" evidence="10">
    <location>
        <begin position="301"/>
        <end position="320"/>
    </location>
</feature>
<dbReference type="CDD" id="cd18595">
    <property type="entry name" value="ABC_6TM_MRP1_2_3_6_D1_like"/>
    <property type="match status" value="1"/>
</dbReference>
<feature type="compositionally biased region" description="Basic and acidic residues" evidence="9">
    <location>
        <begin position="720"/>
        <end position="745"/>
    </location>
</feature>
<evidence type="ECO:0000256" key="3">
    <source>
        <dbReference type="ARBA" id="ARBA00022692"/>
    </source>
</evidence>
<feature type="transmembrane region" description="Helical" evidence="10">
    <location>
        <begin position="201"/>
        <end position="222"/>
    </location>
</feature>
<dbReference type="EMBL" id="CALNXI010000455">
    <property type="protein sequence ID" value="CAH3027481.1"/>
    <property type="molecule type" value="Genomic_DNA"/>
</dbReference>
<feature type="transmembrane region" description="Helical" evidence="10">
    <location>
        <begin position="997"/>
        <end position="1017"/>
    </location>
</feature>
<protein>
    <recommendedName>
        <fullName evidence="15">Multidrug resistance-associated protein 1</fullName>
    </recommendedName>
</protein>
<proteinExistence type="predicted"/>
<evidence type="ECO:0008006" key="15">
    <source>
        <dbReference type="Google" id="ProtNLM"/>
    </source>
</evidence>
<dbReference type="InterPro" id="IPR011527">
    <property type="entry name" value="ABC1_TM_dom"/>
</dbReference>
<sequence>MWPLWTSEAYDFARRGKIDEEECLTDSGGRTSSFPSDSAQDKFAREPCLEDKANCLSRITFWWLNWIIYTGYKRPLEDEDLWALNRKSRAATIVPKLKSLWNHEEKKCMREKEFRVTEEPLACNETDWLLGDEKRKQRIEKNRRKPSLLKVLFKMFSSNIFRAIIFKLFQDFLLFVQPQLLRLLIEYVEDDHDTAGRWKGYVYACSMLVAAIIQSIFLHQYFHTMFTIGMRLRSAVIGLVYEKALVLTNASRVKSTAGEIVNLMSVDAQRLMDSVTYINMLWSGPFQIAVSLYFLHRTMGWSIYAGLGVMVIFTPINFLIARKANKFQAQQMSAKDDRIKIINEVLNGIKILKLYAWEESFLSNINSKRAKELRYLLLSGLLRAVLTLIFNTLPVMVAVTTFAVYVLCGNDLTASKAFVALSLFGIMSFPLRNFPTVIATCVQARVSVKRLEEFLGLKELDPNCVQRIPCNVLNASTVCVRDGVFGWNKNDTPILRSINLNIPSGSLVAVVGQVGCGKSTLLSSLLGETEKLRGSVHVGGTVAYVSQQAWIQNATVRDNILFNSAYDCARYEHVIDSCSLKPDLEILPAGDLTEIGERGINLSGGQKQRVSLARAVYFDADIYLLDDPLSAVDAHVGRKLFRHVIGASGILKEKTRILVTHGISFLPQVDHIIVLHDGIVSEEGTYAELLKNSGAFADFLQTYSSEENSETNATEDIDDEQKSFEKDTGPPPGIEKRDNTNDDVGKTITVERMERGRIKLSLLLSYIKSTGIHWFLFSLLFFTVMEACTVGTGIWLAYWSSAKNTTRAQRDFYLTVYGGIGGGQALFSLLYSLMLLLGAIRASRTLHRKLIVNILRLPMTFFDVTPLGRIMNRISKDIYGIDVTIPNSLRSFFAMFFDVLGMLVAVSYATPIFLAVLPPLGALYFYIQRVYVATSRQLRRIESVNRSPIYSHFLETINGATTIRAFSQQQRFIRDNYRKVDENQVAYYLGVSANRWLSLRLEFIGNCLIFFAALFAVISRDSIAGGLVGLSISYALQITNKLNWMIRMTSELETNLVSVERVREYSETQTEAERIIPESRPSRDWPEQGVVKFDNFQLRYRDGLPLVLKGISVIIKPAEKIGIVGRTGAGKSSLTLALFRILERAGGKIVIDGIDISTIGLQDLRSRLTIIPQEPVLFSGTLRVNLDPFNKHSDEELWNALEVSHLRKFVCGLNGGLQHTIAEGGENLSVGQRQLVCLARALLRRSKILVLDEATAAVDLETDELIQQTIRREFADRTVLTIAHRLNTIMDYDRVLVLDNGLIMEFGSPSKLLDLKGYFYSMACDARVNVMSINSDS</sequence>
<dbReference type="CDD" id="cd03244">
    <property type="entry name" value="ABCC_MRP_domain2"/>
    <property type="match status" value="1"/>
</dbReference>
<dbReference type="InterPro" id="IPR027417">
    <property type="entry name" value="P-loop_NTPase"/>
</dbReference>
<comment type="caution">
    <text evidence="13">The sequence shown here is derived from an EMBL/GenBank/DDBJ whole genome shotgun (WGS) entry which is preliminary data.</text>
</comment>
<organism evidence="13 14">
    <name type="scientific">Porites evermanni</name>
    <dbReference type="NCBI Taxonomy" id="104178"/>
    <lineage>
        <taxon>Eukaryota</taxon>
        <taxon>Metazoa</taxon>
        <taxon>Cnidaria</taxon>
        <taxon>Anthozoa</taxon>
        <taxon>Hexacorallia</taxon>
        <taxon>Scleractinia</taxon>
        <taxon>Fungiina</taxon>
        <taxon>Poritidae</taxon>
        <taxon>Porites</taxon>
    </lineage>
</organism>
<feature type="transmembrane region" description="Helical" evidence="10">
    <location>
        <begin position="816"/>
        <end position="840"/>
    </location>
</feature>
<dbReference type="InterPro" id="IPR003593">
    <property type="entry name" value="AAA+_ATPase"/>
</dbReference>
<dbReference type="PANTHER" id="PTHR24223">
    <property type="entry name" value="ATP-BINDING CASSETTE SUB-FAMILY C"/>
    <property type="match status" value="1"/>
</dbReference>
<keyword evidence="3 10" id="KW-0812">Transmembrane</keyword>
<dbReference type="PROSITE" id="PS00211">
    <property type="entry name" value="ABC_TRANSPORTER_1"/>
    <property type="match status" value="2"/>
</dbReference>
<evidence type="ECO:0000313" key="13">
    <source>
        <dbReference type="EMBL" id="CAH3027481.1"/>
    </source>
</evidence>
<dbReference type="PROSITE" id="PS50893">
    <property type="entry name" value="ABC_TRANSPORTER_2"/>
    <property type="match status" value="2"/>
</dbReference>
<dbReference type="Gene3D" id="3.40.50.300">
    <property type="entry name" value="P-loop containing nucleotide triphosphate hydrolases"/>
    <property type="match status" value="2"/>
</dbReference>
<dbReference type="Pfam" id="PF00664">
    <property type="entry name" value="ABC_membrane"/>
    <property type="match status" value="2"/>
</dbReference>
<dbReference type="Gene3D" id="1.20.1560.10">
    <property type="entry name" value="ABC transporter type 1, transmembrane domain"/>
    <property type="match status" value="2"/>
</dbReference>
<comment type="subcellular location">
    <subcellularLocation>
        <location evidence="1">Vacuole membrane</location>
        <topology evidence="1">Multi-pass membrane protein</topology>
    </subcellularLocation>
</comment>
<feature type="transmembrane region" description="Helical" evidence="10">
    <location>
        <begin position="151"/>
        <end position="169"/>
    </location>
</feature>
<dbReference type="Proteomes" id="UP001159427">
    <property type="component" value="Unassembled WGS sequence"/>
</dbReference>
<dbReference type="InterPro" id="IPR050173">
    <property type="entry name" value="ABC_transporter_C-like"/>
</dbReference>
<keyword evidence="7 10" id="KW-1133">Transmembrane helix</keyword>
<feature type="domain" description="ABC transporter" evidence="11">
    <location>
        <begin position="478"/>
        <end position="702"/>
    </location>
</feature>
<feature type="domain" description="ABC transporter" evidence="11">
    <location>
        <begin position="1091"/>
        <end position="1325"/>
    </location>
</feature>
<evidence type="ECO:0000256" key="9">
    <source>
        <dbReference type="SAM" id="MobiDB-lite"/>
    </source>
</evidence>
<dbReference type="InterPro" id="IPR036640">
    <property type="entry name" value="ABC1_TM_sf"/>
</dbReference>
<evidence type="ECO:0000256" key="7">
    <source>
        <dbReference type="ARBA" id="ARBA00022989"/>
    </source>
</evidence>
<feature type="transmembrane region" description="Helical" evidence="10">
    <location>
        <begin position="274"/>
        <end position="295"/>
    </location>
</feature>
<dbReference type="PANTHER" id="PTHR24223:SF443">
    <property type="entry name" value="MULTIDRUG-RESISTANCE LIKE PROTEIN 1, ISOFORM I"/>
    <property type="match status" value="1"/>
</dbReference>
<dbReference type="InterPro" id="IPR003439">
    <property type="entry name" value="ABC_transporter-like_ATP-bd"/>
</dbReference>
<feature type="region of interest" description="Disordered" evidence="9">
    <location>
        <begin position="706"/>
        <end position="745"/>
    </location>
</feature>
<keyword evidence="2" id="KW-0813">Transport</keyword>
<evidence type="ECO:0000256" key="5">
    <source>
        <dbReference type="ARBA" id="ARBA00022741"/>
    </source>
</evidence>
<feature type="domain" description="ABC transmembrane type-1" evidence="12">
    <location>
        <begin position="776"/>
        <end position="1054"/>
    </location>
</feature>
<dbReference type="Pfam" id="PF00005">
    <property type="entry name" value="ABC_tran"/>
    <property type="match status" value="2"/>
</dbReference>
<feature type="transmembrane region" description="Helical" evidence="10">
    <location>
        <begin position="774"/>
        <end position="796"/>
    </location>
</feature>
<dbReference type="SUPFAM" id="SSF52540">
    <property type="entry name" value="P-loop containing nucleoside triphosphate hydrolases"/>
    <property type="match status" value="2"/>
</dbReference>
<feature type="transmembrane region" description="Helical" evidence="10">
    <location>
        <begin position="375"/>
        <end position="405"/>
    </location>
</feature>
<keyword evidence="4" id="KW-0677">Repeat</keyword>
<reference evidence="13 14" key="1">
    <citation type="submission" date="2022-05" db="EMBL/GenBank/DDBJ databases">
        <authorList>
            <consortium name="Genoscope - CEA"/>
            <person name="William W."/>
        </authorList>
    </citation>
    <scope>NUCLEOTIDE SEQUENCE [LARGE SCALE GENOMIC DNA]</scope>
</reference>
<evidence type="ECO:0000256" key="4">
    <source>
        <dbReference type="ARBA" id="ARBA00022737"/>
    </source>
</evidence>
<dbReference type="SMART" id="SM00382">
    <property type="entry name" value="AAA"/>
    <property type="match status" value="2"/>
</dbReference>
<keyword evidence="8 10" id="KW-0472">Membrane</keyword>
<evidence type="ECO:0000259" key="11">
    <source>
        <dbReference type="PROSITE" id="PS50893"/>
    </source>
</evidence>
<keyword evidence="5" id="KW-0547">Nucleotide-binding</keyword>
<feature type="transmembrane region" description="Helical" evidence="10">
    <location>
        <begin position="903"/>
        <end position="927"/>
    </location>
</feature>
<name>A0ABN8MH81_9CNID</name>
<feature type="compositionally biased region" description="Acidic residues" evidence="9">
    <location>
        <begin position="707"/>
        <end position="719"/>
    </location>
</feature>
<evidence type="ECO:0000259" key="12">
    <source>
        <dbReference type="PROSITE" id="PS50929"/>
    </source>
</evidence>
<dbReference type="SUPFAM" id="SSF90123">
    <property type="entry name" value="ABC transporter transmembrane region"/>
    <property type="match status" value="2"/>
</dbReference>
<dbReference type="PROSITE" id="PS50929">
    <property type="entry name" value="ABC_TM1F"/>
    <property type="match status" value="2"/>
</dbReference>
<dbReference type="CDD" id="cd03250">
    <property type="entry name" value="ABCC_MRP_domain1"/>
    <property type="match status" value="1"/>
</dbReference>
<evidence type="ECO:0000313" key="14">
    <source>
        <dbReference type="Proteomes" id="UP001159427"/>
    </source>
</evidence>
<feature type="domain" description="ABC transmembrane type-1" evidence="12">
    <location>
        <begin position="163"/>
        <end position="443"/>
    </location>
</feature>
<evidence type="ECO:0000256" key="1">
    <source>
        <dbReference type="ARBA" id="ARBA00004128"/>
    </source>
</evidence>
<evidence type="ECO:0000256" key="2">
    <source>
        <dbReference type="ARBA" id="ARBA00022448"/>
    </source>
</evidence>
<accession>A0ABN8MH81</accession>
<evidence type="ECO:0000256" key="6">
    <source>
        <dbReference type="ARBA" id="ARBA00022840"/>
    </source>
</evidence>
<gene>
    <name evidence="13" type="ORF">PEVE_00031652</name>
</gene>
<evidence type="ECO:0000256" key="10">
    <source>
        <dbReference type="SAM" id="Phobius"/>
    </source>
</evidence>